<comment type="caution">
    <text evidence="2">The sequence shown here is derived from an EMBL/GenBank/DDBJ whole genome shotgun (WGS) entry which is preliminary data.</text>
</comment>
<sequence>MVASLSAVLQGVSVLRPLLIIVPVVYAVAASAGLYTVQKRPAEAIIEGGRAALPSVWEASGDGPVVLMPVHSVLPRREGLVVGIGDDVTTLRPEDWPDFEHVHRALADAARIAEIEGQTISWA</sequence>
<evidence type="ECO:0000256" key="1">
    <source>
        <dbReference type="SAM" id="Phobius"/>
    </source>
</evidence>
<feature type="transmembrane region" description="Helical" evidence="1">
    <location>
        <begin position="14"/>
        <end position="37"/>
    </location>
</feature>
<dbReference type="InParanoid" id="A0A259TYI7"/>
<dbReference type="Proteomes" id="UP000216446">
    <property type="component" value="Unassembled WGS sequence"/>
</dbReference>
<protein>
    <submittedName>
        <fullName evidence="2">Uncharacterized protein</fullName>
    </submittedName>
</protein>
<dbReference type="AlphaFoldDB" id="A0A259TYI7"/>
<gene>
    <name evidence="2" type="ORF">BSZ36_07155</name>
</gene>
<name>A0A259TYI7_9BACT</name>
<evidence type="ECO:0000313" key="3">
    <source>
        <dbReference type="Proteomes" id="UP000216446"/>
    </source>
</evidence>
<keyword evidence="1" id="KW-1133">Transmembrane helix</keyword>
<accession>A0A259TYI7</accession>
<keyword evidence="3" id="KW-1185">Reference proteome</keyword>
<keyword evidence="1" id="KW-0472">Membrane</keyword>
<keyword evidence="1" id="KW-0812">Transmembrane</keyword>
<evidence type="ECO:0000313" key="2">
    <source>
        <dbReference type="EMBL" id="OZC02771.1"/>
    </source>
</evidence>
<proteinExistence type="predicted"/>
<reference evidence="2 3" key="1">
    <citation type="submission" date="2016-11" db="EMBL/GenBank/DDBJ databases">
        <title>Study of marine rhodopsin-containing bacteria.</title>
        <authorList>
            <person name="Yoshizawa S."/>
            <person name="Kumagai Y."/>
            <person name="Kogure K."/>
        </authorList>
    </citation>
    <scope>NUCLEOTIDE SEQUENCE [LARGE SCALE GENOMIC DNA]</scope>
    <source>
        <strain evidence="2 3">SG-29</strain>
    </source>
</reference>
<organism evidence="2 3">
    <name type="scientific">Rubricoccus marinus</name>
    <dbReference type="NCBI Taxonomy" id="716817"/>
    <lineage>
        <taxon>Bacteria</taxon>
        <taxon>Pseudomonadati</taxon>
        <taxon>Rhodothermota</taxon>
        <taxon>Rhodothermia</taxon>
        <taxon>Rhodothermales</taxon>
        <taxon>Rubricoccaceae</taxon>
        <taxon>Rubricoccus</taxon>
    </lineage>
</organism>
<dbReference type="EMBL" id="MQWB01000001">
    <property type="protein sequence ID" value="OZC02771.1"/>
    <property type="molecule type" value="Genomic_DNA"/>
</dbReference>